<sequence length="253" mass="29330">MGQISLEHKRLIYDDRGTGLSIVLIHPPGMGRKVFLSQESLSKDFRLLIPDLSGHGDSATQKNEITIQGYADEIKSILDKENIQRAIICGYSAGGTVAQQFALSYPEHTKAVILSGGFPRVNTRMLKLHFQLGIKMLQMSHKYLAQVLAKSHTSDRQIQNKLYLHMLKTKPSIWRDFYQKSLMYDCYDLLHLIKVPLLTIYGTRSPWILKHDYLNERCPYLYKTILKGVSHQIPSRQWYTFNQLIRRFVKEYV</sequence>
<dbReference type="PANTHER" id="PTHR43798:SF31">
    <property type="entry name" value="AB HYDROLASE SUPERFAMILY PROTEIN YCLE"/>
    <property type="match status" value="1"/>
</dbReference>
<name>A0A4V2V191_9BACI</name>
<dbReference type="GO" id="GO:0016020">
    <property type="term" value="C:membrane"/>
    <property type="evidence" value="ECO:0007669"/>
    <property type="project" value="TreeGrafter"/>
</dbReference>
<dbReference type="OrthoDB" id="9805423at2"/>
<dbReference type="InterPro" id="IPR000073">
    <property type="entry name" value="AB_hydrolase_1"/>
</dbReference>
<dbReference type="GO" id="GO:0016787">
    <property type="term" value="F:hydrolase activity"/>
    <property type="evidence" value="ECO:0007669"/>
    <property type="project" value="UniProtKB-KW"/>
</dbReference>
<gene>
    <name evidence="3" type="ORF">EDD68_1144</name>
</gene>
<dbReference type="PANTHER" id="PTHR43798">
    <property type="entry name" value="MONOACYLGLYCEROL LIPASE"/>
    <property type="match status" value="1"/>
</dbReference>
<evidence type="ECO:0000256" key="1">
    <source>
        <dbReference type="ARBA" id="ARBA00022801"/>
    </source>
</evidence>
<dbReference type="EMBL" id="SMAN01000014">
    <property type="protein sequence ID" value="TCT20322.1"/>
    <property type="molecule type" value="Genomic_DNA"/>
</dbReference>
<dbReference type="PRINTS" id="PR00111">
    <property type="entry name" value="ABHYDROLASE"/>
</dbReference>
<dbReference type="InterPro" id="IPR050266">
    <property type="entry name" value="AB_hydrolase_sf"/>
</dbReference>
<organism evidence="3 4">
    <name type="scientific">Melghiribacillus thermohalophilus</name>
    <dbReference type="NCBI Taxonomy" id="1324956"/>
    <lineage>
        <taxon>Bacteria</taxon>
        <taxon>Bacillati</taxon>
        <taxon>Bacillota</taxon>
        <taxon>Bacilli</taxon>
        <taxon>Bacillales</taxon>
        <taxon>Bacillaceae</taxon>
        <taxon>Melghiribacillus</taxon>
    </lineage>
</organism>
<dbReference type="SUPFAM" id="SSF53474">
    <property type="entry name" value="alpha/beta-Hydrolases"/>
    <property type="match status" value="1"/>
</dbReference>
<proteinExistence type="predicted"/>
<evidence type="ECO:0000313" key="4">
    <source>
        <dbReference type="Proteomes" id="UP000294650"/>
    </source>
</evidence>
<dbReference type="Pfam" id="PF00561">
    <property type="entry name" value="Abhydrolase_1"/>
    <property type="match status" value="1"/>
</dbReference>
<keyword evidence="4" id="KW-1185">Reference proteome</keyword>
<comment type="caution">
    <text evidence="3">The sequence shown here is derived from an EMBL/GenBank/DDBJ whole genome shotgun (WGS) entry which is preliminary data.</text>
</comment>
<dbReference type="InterPro" id="IPR029058">
    <property type="entry name" value="AB_hydrolase_fold"/>
</dbReference>
<keyword evidence="1" id="KW-0378">Hydrolase</keyword>
<evidence type="ECO:0000259" key="2">
    <source>
        <dbReference type="Pfam" id="PF00561"/>
    </source>
</evidence>
<protein>
    <submittedName>
        <fullName evidence="3">Pimeloyl-ACP methyl ester carboxylesterase</fullName>
    </submittedName>
</protein>
<evidence type="ECO:0000313" key="3">
    <source>
        <dbReference type="EMBL" id="TCT20322.1"/>
    </source>
</evidence>
<dbReference type="AlphaFoldDB" id="A0A4V2V191"/>
<reference evidence="3 4" key="1">
    <citation type="submission" date="2019-03" db="EMBL/GenBank/DDBJ databases">
        <title>Genomic Encyclopedia of Type Strains, Phase IV (KMG-IV): sequencing the most valuable type-strain genomes for metagenomic binning, comparative biology and taxonomic classification.</title>
        <authorList>
            <person name="Goeker M."/>
        </authorList>
    </citation>
    <scope>NUCLEOTIDE SEQUENCE [LARGE SCALE GENOMIC DNA]</scope>
    <source>
        <strain evidence="3 4">DSM 25894</strain>
    </source>
</reference>
<accession>A0A4V2V191</accession>
<feature type="domain" description="AB hydrolase-1" evidence="2">
    <location>
        <begin position="38"/>
        <end position="124"/>
    </location>
</feature>
<dbReference type="Proteomes" id="UP000294650">
    <property type="component" value="Unassembled WGS sequence"/>
</dbReference>
<dbReference type="RefSeq" id="WP_132372102.1">
    <property type="nucleotide sequence ID" value="NZ_SMAN01000014.1"/>
</dbReference>
<dbReference type="Gene3D" id="3.40.50.1820">
    <property type="entry name" value="alpha/beta hydrolase"/>
    <property type="match status" value="1"/>
</dbReference>